<sequence>MLKHGLIPLFLLGTLAAPGWADDIRRITHPDGRVEYTNVGSSAAGEKVSIGAAGGAIYKYRKQDGVLTFTDVKPVGREFEIVKVECYACNPTSSVNWHNTRLNLTAYNAAVEVAARSHSVDPALVRAMIHAESAFNSTAVSKKGAQGLMQLMPATAAELGVTNALDVQQNIDGGVRYLAGLLKRFGGDTRLAVAAYNAGPGAVQKYGGVPPYAETRVYVQRVAILRDRYRNAGIRF</sequence>
<dbReference type="PANTHER" id="PTHR37423:SF2">
    <property type="entry name" value="MEMBRANE-BOUND LYTIC MUREIN TRANSGLYCOSYLASE C"/>
    <property type="match status" value="1"/>
</dbReference>
<keyword evidence="5" id="KW-1185">Reference proteome</keyword>
<evidence type="ECO:0000313" key="5">
    <source>
        <dbReference type="Proteomes" id="UP000599578"/>
    </source>
</evidence>
<protein>
    <recommendedName>
        <fullName evidence="3">Transglycosylase SLT domain-containing protein</fullName>
    </recommendedName>
</protein>
<proteinExistence type="inferred from homology"/>
<accession>A0A917Z8I5</accession>
<keyword evidence="2" id="KW-0732">Signal</keyword>
<dbReference type="SUPFAM" id="SSF53955">
    <property type="entry name" value="Lysozyme-like"/>
    <property type="match status" value="1"/>
</dbReference>
<feature type="chain" id="PRO_5036995605" description="Transglycosylase SLT domain-containing protein" evidence="2">
    <location>
        <begin position="22"/>
        <end position="236"/>
    </location>
</feature>
<reference evidence="4 5" key="1">
    <citation type="journal article" date="2014" name="Int. J. Syst. Evol. Microbiol.">
        <title>Complete genome sequence of Corynebacterium casei LMG S-19264T (=DSM 44701T), isolated from a smear-ripened cheese.</title>
        <authorList>
            <consortium name="US DOE Joint Genome Institute (JGI-PGF)"/>
            <person name="Walter F."/>
            <person name="Albersmeier A."/>
            <person name="Kalinowski J."/>
            <person name="Ruckert C."/>
        </authorList>
    </citation>
    <scope>NUCLEOTIDE SEQUENCE [LARGE SCALE GENOMIC DNA]</scope>
    <source>
        <strain evidence="4 5">CGMCC 1.7286</strain>
    </source>
</reference>
<dbReference type="AlphaFoldDB" id="A0A917Z8I5"/>
<dbReference type="InterPro" id="IPR008258">
    <property type="entry name" value="Transglycosylase_SLT_dom_1"/>
</dbReference>
<evidence type="ECO:0000256" key="2">
    <source>
        <dbReference type="SAM" id="SignalP"/>
    </source>
</evidence>
<name>A0A917Z8I5_9GAMM</name>
<dbReference type="InterPro" id="IPR023346">
    <property type="entry name" value="Lysozyme-like_dom_sf"/>
</dbReference>
<dbReference type="Proteomes" id="UP000599578">
    <property type="component" value="Unassembled WGS sequence"/>
</dbReference>
<feature type="signal peptide" evidence="2">
    <location>
        <begin position="1"/>
        <end position="21"/>
    </location>
</feature>
<evidence type="ECO:0000259" key="3">
    <source>
        <dbReference type="Pfam" id="PF01464"/>
    </source>
</evidence>
<dbReference type="Gene3D" id="1.10.530.10">
    <property type="match status" value="1"/>
</dbReference>
<gene>
    <name evidence="4" type="ORF">GCM10011348_05470</name>
</gene>
<evidence type="ECO:0000313" key="4">
    <source>
        <dbReference type="EMBL" id="GGO76980.1"/>
    </source>
</evidence>
<dbReference type="CDD" id="cd00254">
    <property type="entry name" value="LT-like"/>
    <property type="match status" value="1"/>
</dbReference>
<organism evidence="4 5">
    <name type="scientific">Marinobacterium nitratireducens</name>
    <dbReference type="NCBI Taxonomy" id="518897"/>
    <lineage>
        <taxon>Bacteria</taxon>
        <taxon>Pseudomonadati</taxon>
        <taxon>Pseudomonadota</taxon>
        <taxon>Gammaproteobacteria</taxon>
        <taxon>Oceanospirillales</taxon>
        <taxon>Oceanospirillaceae</taxon>
        <taxon>Marinobacterium</taxon>
    </lineage>
</organism>
<comment type="similarity">
    <text evidence="1">Belongs to the transglycosylase Slt family.</text>
</comment>
<dbReference type="PANTHER" id="PTHR37423">
    <property type="entry name" value="SOLUBLE LYTIC MUREIN TRANSGLYCOSYLASE-RELATED"/>
    <property type="match status" value="1"/>
</dbReference>
<comment type="caution">
    <text evidence="4">The sequence shown here is derived from an EMBL/GenBank/DDBJ whole genome shotgun (WGS) entry which is preliminary data.</text>
</comment>
<evidence type="ECO:0000256" key="1">
    <source>
        <dbReference type="ARBA" id="ARBA00007734"/>
    </source>
</evidence>
<dbReference type="Pfam" id="PF01464">
    <property type="entry name" value="SLT"/>
    <property type="match status" value="1"/>
</dbReference>
<dbReference type="EMBL" id="BMLT01000001">
    <property type="protein sequence ID" value="GGO76980.1"/>
    <property type="molecule type" value="Genomic_DNA"/>
</dbReference>
<feature type="domain" description="Transglycosylase SLT" evidence="3">
    <location>
        <begin position="112"/>
        <end position="207"/>
    </location>
</feature>